<dbReference type="EMBL" id="VSSQ01001573">
    <property type="protein sequence ID" value="MPM09471.1"/>
    <property type="molecule type" value="Genomic_DNA"/>
</dbReference>
<dbReference type="PANTHER" id="PTHR43682">
    <property type="entry name" value="LACTATE UTILIZATION PROTEIN C"/>
    <property type="match status" value="1"/>
</dbReference>
<dbReference type="SUPFAM" id="SSF100950">
    <property type="entry name" value="NagB/RpiA/CoA transferase-like"/>
    <property type="match status" value="1"/>
</dbReference>
<gene>
    <name evidence="2" type="primary">lutC_9</name>
    <name evidence="2" type="ORF">SDC9_55789</name>
</gene>
<evidence type="ECO:0000259" key="1">
    <source>
        <dbReference type="Pfam" id="PF02589"/>
    </source>
</evidence>
<feature type="domain" description="LUD" evidence="1">
    <location>
        <begin position="116"/>
        <end position="212"/>
    </location>
</feature>
<reference evidence="2" key="1">
    <citation type="submission" date="2019-08" db="EMBL/GenBank/DDBJ databases">
        <authorList>
            <person name="Kucharzyk K."/>
            <person name="Murdoch R.W."/>
            <person name="Higgins S."/>
            <person name="Loffler F."/>
        </authorList>
    </citation>
    <scope>NUCLEOTIDE SEQUENCE</scope>
</reference>
<evidence type="ECO:0000313" key="2">
    <source>
        <dbReference type="EMBL" id="MPM09471.1"/>
    </source>
</evidence>
<protein>
    <submittedName>
        <fullName evidence="2">Lactate utilization protein C</fullName>
    </submittedName>
</protein>
<dbReference type="InterPro" id="IPR024185">
    <property type="entry name" value="FTHF_cligase-like_sf"/>
</dbReference>
<organism evidence="2">
    <name type="scientific">bioreactor metagenome</name>
    <dbReference type="NCBI Taxonomy" id="1076179"/>
    <lineage>
        <taxon>unclassified sequences</taxon>
        <taxon>metagenomes</taxon>
        <taxon>ecological metagenomes</taxon>
    </lineage>
</organism>
<dbReference type="PANTHER" id="PTHR43682:SF1">
    <property type="entry name" value="LACTATE UTILIZATION PROTEIN C"/>
    <property type="match status" value="1"/>
</dbReference>
<dbReference type="InterPro" id="IPR003741">
    <property type="entry name" value="LUD_dom"/>
</dbReference>
<proteinExistence type="predicted"/>
<dbReference type="Pfam" id="PF02589">
    <property type="entry name" value="LUD_dom"/>
    <property type="match status" value="1"/>
</dbReference>
<dbReference type="InterPro" id="IPR037171">
    <property type="entry name" value="NagB/RpiA_transferase-like"/>
</dbReference>
<accession>A0A644X0Q2</accession>
<dbReference type="Gene3D" id="3.40.50.10420">
    <property type="entry name" value="NagB/RpiA/CoA transferase-like"/>
    <property type="match status" value="1"/>
</dbReference>
<name>A0A644X0Q2_9ZZZZ</name>
<dbReference type="AlphaFoldDB" id="A0A644X0Q2"/>
<comment type="caution">
    <text evidence="2">The sequence shown here is derived from an EMBL/GenBank/DDBJ whole genome shotgun (WGS) entry which is preliminary data.</text>
</comment>
<sequence>MKQFEHIELREKVLKRIRNALINKTELNAEQMNVEVAAFKPFQQALPFEFAKNFTEAGGFFYYSENRQELKIAINTLLKEKEYMSVYCSNDDLSGLINTGVTAVMTELDDLPATPVVITECEFLCARTGTILLSSFLSCGRRGIATNDALIVVARLDQILPDISDAIQAVTEKYSDEFPSQLTFVTGPSRTADIEKQIVMGAHGSKEVYVFLH</sequence>